<comment type="caution">
    <text evidence="2">The sequence shown here is derived from an EMBL/GenBank/DDBJ whole genome shotgun (WGS) entry which is preliminary data.</text>
</comment>
<organism evidence="2 3">
    <name type="scientific">Frankia umida</name>
    <dbReference type="NCBI Taxonomy" id="573489"/>
    <lineage>
        <taxon>Bacteria</taxon>
        <taxon>Bacillati</taxon>
        <taxon>Actinomycetota</taxon>
        <taxon>Actinomycetes</taxon>
        <taxon>Frankiales</taxon>
        <taxon>Frankiaceae</taxon>
        <taxon>Frankia</taxon>
    </lineage>
</organism>
<dbReference type="Proteomes" id="UP001201873">
    <property type="component" value="Unassembled WGS sequence"/>
</dbReference>
<keyword evidence="3" id="KW-1185">Reference proteome</keyword>
<evidence type="ECO:0000313" key="2">
    <source>
        <dbReference type="EMBL" id="MCK9878440.1"/>
    </source>
</evidence>
<keyword evidence="1" id="KW-1133">Transmembrane helix</keyword>
<evidence type="ECO:0000313" key="3">
    <source>
        <dbReference type="Proteomes" id="UP001201873"/>
    </source>
</evidence>
<accession>A0ABT0K3W3</accession>
<keyword evidence="1" id="KW-0472">Membrane</keyword>
<keyword evidence="1" id="KW-0812">Transmembrane</keyword>
<gene>
    <name evidence="2" type="ORF">MXD59_22155</name>
</gene>
<proteinExistence type="predicted"/>
<name>A0ABT0K3W3_9ACTN</name>
<dbReference type="EMBL" id="JALKFT010000034">
    <property type="protein sequence ID" value="MCK9878440.1"/>
    <property type="molecule type" value="Genomic_DNA"/>
</dbReference>
<protein>
    <submittedName>
        <fullName evidence="2">Transposase</fullName>
    </submittedName>
</protein>
<feature type="transmembrane region" description="Helical" evidence="1">
    <location>
        <begin position="36"/>
        <end position="57"/>
    </location>
</feature>
<sequence length="83" mass="8364">MKTTALYPSVRVDAAGRGIVSHAGGLMLTETVRASGLGQALSVALGSTGGIAAGWSLRRSRVLTSRSICRSGGSVAWQPAAHG</sequence>
<evidence type="ECO:0000256" key="1">
    <source>
        <dbReference type="SAM" id="Phobius"/>
    </source>
</evidence>
<reference evidence="2 3" key="1">
    <citation type="submission" date="2022-04" db="EMBL/GenBank/DDBJ databases">
        <title>Genome diversity in the genus Frankia.</title>
        <authorList>
            <person name="Carlos-Shanley C."/>
            <person name="Hahn D."/>
        </authorList>
    </citation>
    <scope>NUCLEOTIDE SEQUENCE [LARGE SCALE GENOMIC DNA]</scope>
    <source>
        <strain evidence="2 3">Ag45/Mut15</strain>
    </source>
</reference>